<keyword evidence="2" id="KW-1003">Cell membrane</keyword>
<dbReference type="SMART" id="SM01358">
    <property type="entry name" value="HBM"/>
    <property type="match status" value="1"/>
</dbReference>
<dbReference type="Pfam" id="PF13682">
    <property type="entry name" value="CZB"/>
    <property type="match status" value="1"/>
</dbReference>
<dbReference type="Gene3D" id="1.20.120.30">
    <property type="entry name" value="Aspartate receptor, ligand-binding domain"/>
    <property type="match status" value="1"/>
</dbReference>
<dbReference type="AlphaFoldDB" id="A0A1S7LHB6"/>
<keyword evidence="2" id="KW-0472">Membrane</keyword>
<sequence length="986" mass="108151">MEFLRNLTLAAKLSLLTGALIFALLFVATTYDIAVQDQQEANRVLDAYTQMDQMGMAINVCMLQSRRSEKDFLLRKNLKYKEKVAKQVACVTQLANKLTQQARNLSETEIIKLGQGVKDAISQYQTSYDQVVDSWSRKGLNEKSGLLGAFRNSAHTLEKILADYDSAEIWIDLLSMRRREKDYVVRGLDKYVDKWKKDYASYERHLQSVRLKPETKKQFVAAGKAYRNAVMTYVLARQSGENVDIGLPIYKNQSKMAGVIGKLLAKHYIPNVWTDYLMMRRHEKDYLARGTEKYIKRLDKVLGKIVANTKASKIPAASKKAIVQQLSSYQKDFHALVAIDGQLKGHIAQMRDAVHRIEPLIAQMVEINRQAKQRTIEETEATISTLVSTSRWGGFFTGLIGILLAVMIVRSILNQLGIELNALIAIFKRISRGDMSVEIGDAQQDSVAHHLKQMKTSLELSVRQLSLQSTSLSSVVLEQNMVNNNLRDSSSESETMSREVVKENDAIDQEIQGLSHILSQSDESLNDMTQASQTLSQNISTIAAASEEASQNVNTMASAAEEMSSNIDAVNSQLSSVNSSIEVVQEIVHEMSAISEQVNRGVSQAEQTSQQARDNANATMDVVGGLTTAANEIGKVVGMIKNIADQTNMLALNAAIEAAGAGEAGKGFAVVANEVKELASQTADATKMIDEKTSLIRERTQAAAEATDGISMLIGDLSNINTEITTAMDAQGDAVNSIVGAIDQVNHANQEVTRNASELSSAASEVARAALEAANGAGEIAQSTDEIAQGAVVVERAGQAVAKHVDKTKAFASQVYSSSANVQKTMLQAMDKANHLAGVVDGASILVQVAHESSDALGRAEKEFNVGKPLFDVGKVKRVHLSWMASLIDLIRGHTTVSETSFSDAHECELGKWYYGEGKEILGDNPLFIALESTHITVHETAKEIIKLVHEGDAEAAQHEFERMEPQRKALFDQLDQLYIETMVYQ</sequence>
<evidence type="ECO:0000313" key="8">
    <source>
        <dbReference type="EMBL" id="CRH05504.1"/>
    </source>
</evidence>
<dbReference type="InterPro" id="IPR032255">
    <property type="entry name" value="HBM"/>
</dbReference>
<accession>A0A1S7LHB6</accession>
<feature type="domain" description="T-SNARE coiled-coil homology" evidence="7">
    <location>
        <begin position="697"/>
        <end position="759"/>
    </location>
</feature>
<dbReference type="SUPFAM" id="SSF58104">
    <property type="entry name" value="Methyl-accepting chemotaxis protein (MCP) signaling domain"/>
    <property type="match status" value="1"/>
</dbReference>
<keyword evidence="2" id="KW-0997">Cell inner membrane</keyword>
<dbReference type="GO" id="GO:0005886">
    <property type="term" value="C:plasma membrane"/>
    <property type="evidence" value="ECO:0007669"/>
    <property type="project" value="UniProtKB-SubCell"/>
</dbReference>
<dbReference type="PROSITE" id="PS50192">
    <property type="entry name" value="T_SNARE"/>
    <property type="match status" value="1"/>
</dbReference>
<protein>
    <submittedName>
        <fullName evidence="8">Putative chemotaxis methyl-accepting receptor, signalling</fullName>
    </submittedName>
</protein>
<dbReference type="InterPro" id="IPR000727">
    <property type="entry name" value="T_SNARE_dom"/>
</dbReference>
<dbReference type="PROSITE" id="PS50111">
    <property type="entry name" value="CHEMOTAXIS_TRANSDUC_2"/>
    <property type="match status" value="1"/>
</dbReference>
<keyword evidence="3 5" id="KW-0807">Transducer</keyword>
<dbReference type="Pfam" id="PF00015">
    <property type="entry name" value="MCPsignal"/>
    <property type="match status" value="1"/>
</dbReference>
<organism evidence="8">
    <name type="scientific">Magnetococcus massalia (strain MO-1)</name>
    <dbReference type="NCBI Taxonomy" id="451514"/>
    <lineage>
        <taxon>Bacteria</taxon>
        <taxon>Pseudomonadati</taxon>
        <taxon>Pseudomonadota</taxon>
        <taxon>Magnetococcia</taxon>
        <taxon>Magnetococcales</taxon>
        <taxon>Magnetococcaceae</taxon>
        <taxon>Magnetococcus</taxon>
    </lineage>
</organism>
<comment type="similarity">
    <text evidence="4">Belongs to the methyl-accepting chemotaxis (MCP) protein family.</text>
</comment>
<comment type="subcellular location">
    <subcellularLocation>
        <location evidence="1">Cell inner membrane</location>
        <topology evidence="1">Multi-pass membrane protein</topology>
    </subcellularLocation>
</comment>
<proteinExistence type="inferred from homology"/>
<dbReference type="PANTHER" id="PTHR32089">
    <property type="entry name" value="METHYL-ACCEPTING CHEMOTAXIS PROTEIN MCPB"/>
    <property type="match status" value="1"/>
</dbReference>
<dbReference type="Gene3D" id="6.10.340.10">
    <property type="match status" value="1"/>
</dbReference>
<evidence type="ECO:0000256" key="2">
    <source>
        <dbReference type="ARBA" id="ARBA00022519"/>
    </source>
</evidence>
<dbReference type="PANTHER" id="PTHR32089:SF112">
    <property type="entry name" value="LYSOZYME-LIKE PROTEIN-RELATED"/>
    <property type="match status" value="1"/>
</dbReference>
<keyword evidence="8" id="KW-0675">Receptor</keyword>
<evidence type="ECO:0000256" key="5">
    <source>
        <dbReference type="PROSITE-ProRule" id="PRU00284"/>
    </source>
</evidence>
<dbReference type="InterPro" id="IPR025991">
    <property type="entry name" value="Chemoreceptor_zinc-bind_dom"/>
</dbReference>
<dbReference type="Gene3D" id="1.10.287.950">
    <property type="entry name" value="Methyl-accepting chemotaxis protein"/>
    <property type="match status" value="1"/>
</dbReference>
<name>A0A1S7LHB6_MAGMO</name>
<dbReference type="EMBL" id="LO017727">
    <property type="protein sequence ID" value="CRH05504.1"/>
    <property type="molecule type" value="Genomic_DNA"/>
</dbReference>
<dbReference type="InterPro" id="IPR004089">
    <property type="entry name" value="MCPsignal_dom"/>
</dbReference>
<evidence type="ECO:0000256" key="1">
    <source>
        <dbReference type="ARBA" id="ARBA00004429"/>
    </source>
</evidence>
<reference evidence="8" key="1">
    <citation type="submission" date="2015-04" db="EMBL/GenBank/DDBJ databases">
        <authorList>
            <person name="Syromyatnikov M.Y."/>
            <person name="Popov V.N."/>
        </authorList>
    </citation>
    <scope>NUCLEOTIDE SEQUENCE</scope>
    <source>
        <strain evidence="8">MO-1</strain>
    </source>
</reference>
<feature type="domain" description="Methyl-accepting transducer" evidence="6">
    <location>
        <begin position="531"/>
        <end position="767"/>
    </location>
</feature>
<evidence type="ECO:0000256" key="4">
    <source>
        <dbReference type="ARBA" id="ARBA00029447"/>
    </source>
</evidence>
<dbReference type="SMART" id="SM00283">
    <property type="entry name" value="MA"/>
    <property type="match status" value="1"/>
</dbReference>
<evidence type="ECO:0000256" key="3">
    <source>
        <dbReference type="ARBA" id="ARBA00023224"/>
    </source>
</evidence>
<dbReference type="GO" id="GO:0007165">
    <property type="term" value="P:signal transduction"/>
    <property type="evidence" value="ECO:0007669"/>
    <property type="project" value="UniProtKB-KW"/>
</dbReference>
<evidence type="ECO:0000259" key="7">
    <source>
        <dbReference type="PROSITE" id="PS50192"/>
    </source>
</evidence>
<evidence type="ECO:0000259" key="6">
    <source>
        <dbReference type="PROSITE" id="PS50111"/>
    </source>
</evidence>
<gene>
    <name evidence="8" type="ORF">MAGMO_1313</name>
</gene>